<keyword evidence="1" id="KW-0862">Zinc</keyword>
<dbReference type="PANTHER" id="PTHR47171:SF3">
    <property type="entry name" value="FARA-RELATED"/>
    <property type="match status" value="1"/>
</dbReference>
<evidence type="ECO:0000256" key="1">
    <source>
        <dbReference type="ARBA" id="ARBA00022833"/>
    </source>
</evidence>
<name>A0A3D8Q9R3_9HELO</name>
<dbReference type="Proteomes" id="UP000256645">
    <property type="component" value="Unassembled WGS sequence"/>
</dbReference>
<organism evidence="7 8">
    <name type="scientific">Coleophoma cylindrospora</name>
    <dbReference type="NCBI Taxonomy" id="1849047"/>
    <lineage>
        <taxon>Eukaryota</taxon>
        <taxon>Fungi</taxon>
        <taxon>Dikarya</taxon>
        <taxon>Ascomycota</taxon>
        <taxon>Pezizomycotina</taxon>
        <taxon>Leotiomycetes</taxon>
        <taxon>Helotiales</taxon>
        <taxon>Dermateaceae</taxon>
        <taxon>Coleophoma</taxon>
    </lineage>
</organism>
<dbReference type="Pfam" id="PF04082">
    <property type="entry name" value="Fungal_trans"/>
    <property type="match status" value="1"/>
</dbReference>
<keyword evidence="4" id="KW-0804">Transcription</keyword>
<dbReference type="CDD" id="cd12148">
    <property type="entry name" value="fungal_TF_MHR"/>
    <property type="match status" value="1"/>
</dbReference>
<keyword evidence="3" id="KW-0238">DNA-binding</keyword>
<gene>
    <name evidence="7" type="ORF">BP6252_13605</name>
</gene>
<evidence type="ECO:0000256" key="3">
    <source>
        <dbReference type="ARBA" id="ARBA00023125"/>
    </source>
</evidence>
<sequence length="476" mass="52939">MFRGKPPCSRFTASNISCDRLTRRRRVIRAVEAISSVDRPDYIGHIDDSSSSKSLDKVAILFGSLGAGDSPRKLKVPGFGDISKQSSILVDFLSQDFSVGATNDYQVTFNDNYTSITRILANEFGRGFEEDIYHYRDAPFVERTQGGIPRNTSSSERAVLDLHGLFILPSPEISNSSVLAFFDRVHPTLPIIDRSSFLRNYYSISTDASNISLLLVQSILLSGSTTFENPGLNSAPEEVSWKLYTRTKALIENRFEQDRLTLVQSHLLISTFASDSCDYTIQNMWLSLGSAVRVAQGKRMQMILCAASGNESGGDRVPYSDVEELDEADFQPDEPGSLPTSEHTHFFLELCKLCFIISEWLDLLRPGGVRNPKQMALKGLENLRKGLPWLRRLGKRSSVASQGLMFYEELVTRLDKRGSGQPQVSSLDVDISETQPGFDTNYECEIGIGVQSPLDTAGLDSSDVWGWGDYPNQFST</sequence>
<reference evidence="7 8" key="1">
    <citation type="journal article" date="2018" name="IMA Fungus">
        <title>IMA Genome-F 9: Draft genome sequence of Annulohypoxylon stygium, Aspergillus mulundensis, Berkeleyomyces basicola (syn. Thielaviopsis basicola), Ceratocystis smalleyi, two Cercospora beticola strains, Coleophoma cylindrospora, Fusarium fracticaudum, Phialophora cf. hyalina, and Morchella septimelata.</title>
        <authorList>
            <person name="Wingfield B.D."/>
            <person name="Bills G.F."/>
            <person name="Dong Y."/>
            <person name="Huang W."/>
            <person name="Nel W.J."/>
            <person name="Swalarsk-Parry B.S."/>
            <person name="Vaghefi N."/>
            <person name="Wilken P.M."/>
            <person name="An Z."/>
            <person name="de Beer Z.W."/>
            <person name="De Vos L."/>
            <person name="Chen L."/>
            <person name="Duong T.A."/>
            <person name="Gao Y."/>
            <person name="Hammerbacher A."/>
            <person name="Kikkert J.R."/>
            <person name="Li Y."/>
            <person name="Li H."/>
            <person name="Li K."/>
            <person name="Li Q."/>
            <person name="Liu X."/>
            <person name="Ma X."/>
            <person name="Naidoo K."/>
            <person name="Pethybridge S.J."/>
            <person name="Sun J."/>
            <person name="Steenkamp E.T."/>
            <person name="van der Nest M.A."/>
            <person name="van Wyk S."/>
            <person name="Wingfield M.J."/>
            <person name="Xiong C."/>
            <person name="Yue Q."/>
            <person name="Zhang X."/>
        </authorList>
    </citation>
    <scope>NUCLEOTIDE SEQUENCE [LARGE SCALE GENOMIC DNA]</scope>
    <source>
        <strain evidence="7 8">BP6252</strain>
    </source>
</reference>
<keyword evidence="5" id="KW-0539">Nucleus</keyword>
<dbReference type="InterPro" id="IPR007219">
    <property type="entry name" value="XnlR_reg_dom"/>
</dbReference>
<dbReference type="OrthoDB" id="39175at2759"/>
<dbReference type="InterPro" id="IPR052073">
    <property type="entry name" value="Amide_Lactam_Regulators"/>
</dbReference>
<dbReference type="GO" id="GO:0008270">
    <property type="term" value="F:zinc ion binding"/>
    <property type="evidence" value="ECO:0007669"/>
    <property type="project" value="InterPro"/>
</dbReference>
<evidence type="ECO:0000256" key="2">
    <source>
        <dbReference type="ARBA" id="ARBA00023015"/>
    </source>
</evidence>
<evidence type="ECO:0000313" key="8">
    <source>
        <dbReference type="Proteomes" id="UP000256645"/>
    </source>
</evidence>
<dbReference type="GO" id="GO:0003677">
    <property type="term" value="F:DNA binding"/>
    <property type="evidence" value="ECO:0007669"/>
    <property type="project" value="UniProtKB-KW"/>
</dbReference>
<dbReference type="STRING" id="1849047.A0A3D8Q9R3"/>
<accession>A0A3D8Q9R3</accession>
<evidence type="ECO:0000259" key="6">
    <source>
        <dbReference type="Pfam" id="PF04082"/>
    </source>
</evidence>
<keyword evidence="2" id="KW-0805">Transcription regulation</keyword>
<dbReference type="PANTHER" id="PTHR47171">
    <property type="entry name" value="FARA-RELATED"/>
    <property type="match status" value="1"/>
</dbReference>
<evidence type="ECO:0000313" key="7">
    <source>
        <dbReference type="EMBL" id="RDW58194.1"/>
    </source>
</evidence>
<proteinExistence type="predicted"/>
<protein>
    <recommendedName>
        <fullName evidence="6">Xylanolytic transcriptional activator regulatory domain-containing protein</fullName>
    </recommendedName>
</protein>
<dbReference type="AlphaFoldDB" id="A0A3D8Q9R3"/>
<evidence type="ECO:0000256" key="5">
    <source>
        <dbReference type="ARBA" id="ARBA00023242"/>
    </source>
</evidence>
<feature type="domain" description="Xylanolytic transcriptional activator regulatory" evidence="6">
    <location>
        <begin position="180"/>
        <end position="300"/>
    </location>
</feature>
<evidence type="ECO:0000256" key="4">
    <source>
        <dbReference type="ARBA" id="ARBA00023163"/>
    </source>
</evidence>
<dbReference type="GO" id="GO:0006351">
    <property type="term" value="P:DNA-templated transcription"/>
    <property type="evidence" value="ECO:0007669"/>
    <property type="project" value="InterPro"/>
</dbReference>
<comment type="caution">
    <text evidence="7">The sequence shown here is derived from an EMBL/GenBank/DDBJ whole genome shotgun (WGS) entry which is preliminary data.</text>
</comment>
<keyword evidence="8" id="KW-1185">Reference proteome</keyword>
<dbReference type="EMBL" id="PDLM01000018">
    <property type="protein sequence ID" value="RDW58194.1"/>
    <property type="molecule type" value="Genomic_DNA"/>
</dbReference>